<dbReference type="Gene3D" id="1.10.20.140">
    <property type="match status" value="1"/>
</dbReference>
<dbReference type="GO" id="GO:0006400">
    <property type="term" value="P:tRNA modification"/>
    <property type="evidence" value="ECO:0007669"/>
    <property type="project" value="TreeGrafter"/>
</dbReference>
<dbReference type="InterPro" id="IPR018022">
    <property type="entry name" value="IPT"/>
</dbReference>
<name>A0A1H5SB33_9CLOT</name>
<dbReference type="OrthoDB" id="9776390at2"/>
<dbReference type="AlphaFoldDB" id="A0A1H5SB33"/>
<feature type="region of interest" description="Interaction with substrate tRNA" evidence="10">
    <location>
        <begin position="35"/>
        <end position="38"/>
    </location>
</feature>
<keyword evidence="7 10" id="KW-0067">ATP-binding</keyword>
<feature type="site" description="Interaction with substrate tRNA" evidence="10">
    <location>
        <position position="101"/>
    </location>
</feature>
<dbReference type="Proteomes" id="UP000242850">
    <property type="component" value="Unassembled WGS sequence"/>
</dbReference>
<organism evidence="14 15">
    <name type="scientific">Caloramator fervidus</name>
    <dbReference type="NCBI Taxonomy" id="29344"/>
    <lineage>
        <taxon>Bacteria</taxon>
        <taxon>Bacillati</taxon>
        <taxon>Bacillota</taxon>
        <taxon>Clostridia</taxon>
        <taxon>Eubacteriales</taxon>
        <taxon>Clostridiaceae</taxon>
        <taxon>Caloramator</taxon>
    </lineage>
</organism>
<keyword evidence="4 10" id="KW-0808">Transferase</keyword>
<evidence type="ECO:0000256" key="4">
    <source>
        <dbReference type="ARBA" id="ARBA00022679"/>
    </source>
</evidence>
<evidence type="ECO:0000256" key="1">
    <source>
        <dbReference type="ARBA" id="ARBA00001946"/>
    </source>
</evidence>
<dbReference type="GO" id="GO:0052381">
    <property type="term" value="F:tRNA dimethylallyltransferase activity"/>
    <property type="evidence" value="ECO:0007669"/>
    <property type="project" value="UniProtKB-UniRule"/>
</dbReference>
<dbReference type="NCBIfam" id="TIGR00174">
    <property type="entry name" value="miaA"/>
    <property type="match status" value="1"/>
</dbReference>
<feature type="binding site" evidence="10">
    <location>
        <begin position="12"/>
        <end position="17"/>
    </location>
    <ligand>
        <name>substrate</name>
    </ligand>
</feature>
<dbReference type="GO" id="GO:0005524">
    <property type="term" value="F:ATP binding"/>
    <property type="evidence" value="ECO:0007669"/>
    <property type="project" value="UniProtKB-UniRule"/>
</dbReference>
<evidence type="ECO:0000256" key="12">
    <source>
        <dbReference type="RuleBase" id="RU003784"/>
    </source>
</evidence>
<dbReference type="PANTHER" id="PTHR11088">
    <property type="entry name" value="TRNA DIMETHYLALLYLTRANSFERASE"/>
    <property type="match status" value="1"/>
</dbReference>
<dbReference type="PANTHER" id="PTHR11088:SF60">
    <property type="entry name" value="TRNA DIMETHYLALLYLTRANSFERASE"/>
    <property type="match status" value="1"/>
</dbReference>
<accession>A0A1H5SB33</accession>
<reference evidence="15" key="1">
    <citation type="submission" date="2016-10" db="EMBL/GenBank/DDBJ databases">
        <authorList>
            <person name="Varghese N."/>
            <person name="Submissions S."/>
        </authorList>
    </citation>
    <scope>NUCLEOTIDE SEQUENCE [LARGE SCALE GENOMIC DNA]</scope>
    <source>
        <strain evidence="15">DSM 5463</strain>
    </source>
</reference>
<dbReference type="Gene3D" id="3.40.50.300">
    <property type="entry name" value="P-loop containing nucleotide triphosphate hydrolases"/>
    <property type="match status" value="1"/>
</dbReference>
<dbReference type="EMBL" id="FNUK01000002">
    <property type="protein sequence ID" value="SEF47017.1"/>
    <property type="molecule type" value="Genomic_DNA"/>
</dbReference>
<evidence type="ECO:0000313" key="15">
    <source>
        <dbReference type="Proteomes" id="UP000242850"/>
    </source>
</evidence>
<evidence type="ECO:0000256" key="9">
    <source>
        <dbReference type="ARBA" id="ARBA00049563"/>
    </source>
</evidence>
<evidence type="ECO:0000256" key="10">
    <source>
        <dbReference type="HAMAP-Rule" id="MF_00185"/>
    </source>
</evidence>
<dbReference type="EC" id="2.5.1.75" evidence="10"/>
<evidence type="ECO:0000256" key="11">
    <source>
        <dbReference type="RuleBase" id="RU003783"/>
    </source>
</evidence>
<dbReference type="HAMAP" id="MF_00185">
    <property type="entry name" value="IPP_trans"/>
    <property type="match status" value="1"/>
</dbReference>
<evidence type="ECO:0000256" key="13">
    <source>
        <dbReference type="RuleBase" id="RU003785"/>
    </source>
</evidence>
<feature type="binding site" evidence="10">
    <location>
        <begin position="10"/>
        <end position="17"/>
    </location>
    <ligand>
        <name>ATP</name>
        <dbReference type="ChEBI" id="CHEBI:30616"/>
    </ligand>
</feature>
<feature type="site" description="Interaction with substrate tRNA" evidence="10">
    <location>
        <position position="124"/>
    </location>
</feature>
<evidence type="ECO:0000256" key="8">
    <source>
        <dbReference type="ARBA" id="ARBA00022842"/>
    </source>
</evidence>
<keyword evidence="6 10" id="KW-0547">Nucleotide-binding</keyword>
<comment type="cofactor">
    <cofactor evidence="1 10">
        <name>Mg(2+)</name>
        <dbReference type="ChEBI" id="CHEBI:18420"/>
    </cofactor>
</comment>
<comment type="function">
    <text evidence="2 10 12">Catalyzes the transfer of a dimethylallyl group onto the adenine at position 37 in tRNAs that read codons beginning with uridine, leading to the formation of N6-(dimethylallyl)adenosine (i(6)A).</text>
</comment>
<evidence type="ECO:0000256" key="5">
    <source>
        <dbReference type="ARBA" id="ARBA00022694"/>
    </source>
</evidence>
<keyword evidence="8 10" id="KW-0460">Magnesium</keyword>
<evidence type="ECO:0000313" key="14">
    <source>
        <dbReference type="EMBL" id="SEF47017.1"/>
    </source>
</evidence>
<dbReference type="InterPro" id="IPR039657">
    <property type="entry name" value="Dimethylallyltransferase"/>
</dbReference>
<comment type="subunit">
    <text evidence="10">Monomer.</text>
</comment>
<proteinExistence type="inferred from homology"/>
<evidence type="ECO:0000256" key="2">
    <source>
        <dbReference type="ARBA" id="ARBA00003213"/>
    </source>
</evidence>
<dbReference type="SUPFAM" id="SSF52540">
    <property type="entry name" value="P-loop containing nucleoside triphosphate hydrolases"/>
    <property type="match status" value="2"/>
</dbReference>
<keyword evidence="5 10" id="KW-0819">tRNA processing</keyword>
<keyword evidence="15" id="KW-1185">Reference proteome</keyword>
<dbReference type="FunFam" id="1.10.20.140:FF:000001">
    <property type="entry name" value="tRNA dimethylallyltransferase"/>
    <property type="match status" value="1"/>
</dbReference>
<gene>
    <name evidence="10" type="primary">miaA</name>
    <name evidence="14" type="ORF">SAMN05660865_00305</name>
</gene>
<evidence type="ECO:0000256" key="3">
    <source>
        <dbReference type="ARBA" id="ARBA00005842"/>
    </source>
</evidence>
<dbReference type="Pfam" id="PF01715">
    <property type="entry name" value="IPPT"/>
    <property type="match status" value="1"/>
</dbReference>
<sequence>MKKNIVIIAGPTASGKTAIGIEVAKRINGEVVSADSMQIYKYMDIGSAKPTKEEMQGIPHHMIDIIDPKQEFSVALYREMAVKCIDDIIDRGKVPIVVGGTGLYINSLTYPLDFTETAKDEEYRKYLQKLAEEKGNKYVHEMLKEVDPESYERLHVNDLKRIIRALEVYKNTGKPISEFQKESKKKEIDYNIAYIGLIMDREKLYERINKRVDKMFEQGLIEEVKRLKEMGYTRDMISMQGIGYKEVFDYLDGYLTLDEVKDIIKQNTRRYAKRQLTWFRREDRIRWFNLDEYNNIDEVVDDIIKYIEGKFKKI</sequence>
<comment type="similarity">
    <text evidence="3 10 13">Belongs to the IPP transferase family.</text>
</comment>
<dbReference type="InterPro" id="IPR027417">
    <property type="entry name" value="P-loop_NTPase"/>
</dbReference>
<protein>
    <recommendedName>
        <fullName evidence="10">tRNA dimethylallyltransferase</fullName>
        <ecNumber evidence="10">2.5.1.75</ecNumber>
    </recommendedName>
    <alternativeName>
        <fullName evidence="10">Dimethylallyl diphosphate:tRNA dimethylallyltransferase</fullName>
        <shortName evidence="10">DMAPP:tRNA dimethylallyltransferase</shortName>
        <shortName evidence="10">DMATase</shortName>
    </alternativeName>
    <alternativeName>
        <fullName evidence="10">Isopentenyl-diphosphate:tRNA isopentenyltransferase</fullName>
        <shortName evidence="10">IPP transferase</shortName>
        <shortName evidence="10">IPPT</shortName>
        <shortName evidence="10">IPTase</shortName>
    </alternativeName>
</protein>
<comment type="caution">
    <text evidence="10">Lacks conserved residue(s) required for the propagation of feature annotation.</text>
</comment>
<comment type="catalytic activity">
    <reaction evidence="9 10 11">
        <text>adenosine(37) in tRNA + dimethylallyl diphosphate = N(6)-dimethylallyladenosine(37) in tRNA + diphosphate</text>
        <dbReference type="Rhea" id="RHEA:26482"/>
        <dbReference type="Rhea" id="RHEA-COMP:10162"/>
        <dbReference type="Rhea" id="RHEA-COMP:10375"/>
        <dbReference type="ChEBI" id="CHEBI:33019"/>
        <dbReference type="ChEBI" id="CHEBI:57623"/>
        <dbReference type="ChEBI" id="CHEBI:74411"/>
        <dbReference type="ChEBI" id="CHEBI:74415"/>
        <dbReference type="EC" id="2.5.1.75"/>
    </reaction>
</comment>
<dbReference type="RefSeq" id="WP_103895326.1">
    <property type="nucleotide sequence ID" value="NZ_FNUK01000002.1"/>
</dbReference>
<evidence type="ECO:0000256" key="7">
    <source>
        <dbReference type="ARBA" id="ARBA00022840"/>
    </source>
</evidence>
<evidence type="ECO:0000256" key="6">
    <source>
        <dbReference type="ARBA" id="ARBA00022741"/>
    </source>
</evidence>